<reference evidence="1" key="1">
    <citation type="journal article" date="2015" name="Nature">
        <title>Complex archaea that bridge the gap between prokaryotes and eukaryotes.</title>
        <authorList>
            <person name="Spang A."/>
            <person name="Saw J.H."/>
            <person name="Jorgensen S.L."/>
            <person name="Zaremba-Niedzwiedzka K."/>
            <person name="Martijn J."/>
            <person name="Lind A.E."/>
            <person name="van Eijk R."/>
            <person name="Schleper C."/>
            <person name="Guy L."/>
            <person name="Ettema T.J."/>
        </authorList>
    </citation>
    <scope>NUCLEOTIDE SEQUENCE</scope>
</reference>
<feature type="non-terminal residue" evidence="1">
    <location>
        <position position="187"/>
    </location>
</feature>
<protein>
    <recommendedName>
        <fullName evidence="2">Major tail protein</fullName>
    </recommendedName>
</protein>
<dbReference type="EMBL" id="LAZR01054262">
    <property type="protein sequence ID" value="KKK78936.1"/>
    <property type="molecule type" value="Genomic_DNA"/>
</dbReference>
<name>A0A0F9B319_9ZZZZ</name>
<dbReference type="AlphaFoldDB" id="A0A0F9B319"/>
<proteinExistence type="predicted"/>
<evidence type="ECO:0008006" key="2">
    <source>
        <dbReference type="Google" id="ProtNLM"/>
    </source>
</evidence>
<evidence type="ECO:0000313" key="1">
    <source>
        <dbReference type="EMBL" id="KKK78936.1"/>
    </source>
</evidence>
<organism evidence="1">
    <name type="scientific">marine sediment metagenome</name>
    <dbReference type="NCBI Taxonomy" id="412755"/>
    <lineage>
        <taxon>unclassified sequences</taxon>
        <taxon>metagenomes</taxon>
        <taxon>ecological metagenomes</taxon>
    </lineage>
</organism>
<sequence length="187" mass="20407">MGQVPYEIVAGPIEVYIAPVGESFPSIGTEPPGGNWTLLGTLGTQEYGEEGVSIAHEETVEDFRGLGSTGPLKSFRTEEEYTVSFMLNDLTLEEYVRALNFGTVTTDTDDKTIDIYQDTEVTYRALLVRSNGINPYGAAYNIQYQIPRVREDSSPEIVFQKGTPAGLALSFRAMEDTSAASVGVRFG</sequence>
<gene>
    <name evidence="1" type="ORF">LCGC14_2838570</name>
</gene>
<comment type="caution">
    <text evidence="1">The sequence shown here is derived from an EMBL/GenBank/DDBJ whole genome shotgun (WGS) entry which is preliminary data.</text>
</comment>
<accession>A0A0F9B319</accession>